<evidence type="ECO:0000313" key="4">
    <source>
        <dbReference type="EMBL" id="SVC74406.1"/>
    </source>
</evidence>
<dbReference type="PROSITE" id="PS52004">
    <property type="entry name" value="KS3_2"/>
    <property type="match status" value="1"/>
</dbReference>
<dbReference type="FunFam" id="3.40.47.10:FF:000018">
    <property type="entry name" value="3-oxoacyl-[acyl-carrier-protein] synthase 2"/>
    <property type="match status" value="1"/>
</dbReference>
<reference evidence="4" key="1">
    <citation type="submission" date="2018-05" db="EMBL/GenBank/DDBJ databases">
        <authorList>
            <person name="Lanie J.A."/>
            <person name="Ng W.-L."/>
            <person name="Kazmierczak K.M."/>
            <person name="Andrzejewski T.M."/>
            <person name="Davidsen T.M."/>
            <person name="Wayne K.J."/>
            <person name="Tettelin H."/>
            <person name="Glass J.I."/>
            <person name="Rusch D."/>
            <person name="Podicherti R."/>
            <person name="Tsui H.-C.T."/>
            <person name="Winkler M.E."/>
        </authorList>
    </citation>
    <scope>NUCLEOTIDE SEQUENCE</scope>
</reference>
<sequence length="291" mass="31073">MSKRVVITGTGVLSPIGNSTPEFLDGLKKGANGISSINLFDSSPYSVHLAGELKINFEDYFEKRDLNRMDRFTAMALIASSEAVDQSKIDDDRLNKNRIGVIIGSGIGGINTFEEQHKRLLNNPRRVSPFFIPSMISDIAAGQVSIKYGFKGPNYCVVSACATATHAIGDAFRMIQYGDADIIVTGGADASITPMAVAGFSNMKALTKNSDPETASRPFDSDRDGFVMGEGAGIIILEKLEHARKRGAEILGEIVGYGATADAHHLTSPAPDGNGAVRAMKRAMEDGNCQP</sequence>
<dbReference type="InterPro" id="IPR018201">
    <property type="entry name" value="Ketoacyl_synth_AS"/>
</dbReference>
<dbReference type="Gene3D" id="3.40.47.10">
    <property type="match status" value="1"/>
</dbReference>
<dbReference type="AlphaFoldDB" id="A0A382PME5"/>
<dbReference type="InterPro" id="IPR020841">
    <property type="entry name" value="PKS_Beta-ketoAc_synthase_dom"/>
</dbReference>
<dbReference type="CDD" id="cd00834">
    <property type="entry name" value="KAS_I_II"/>
    <property type="match status" value="1"/>
</dbReference>
<dbReference type="GO" id="GO:0004315">
    <property type="term" value="F:3-oxoacyl-[acyl-carrier-protein] synthase activity"/>
    <property type="evidence" value="ECO:0007669"/>
    <property type="project" value="InterPro"/>
</dbReference>
<feature type="domain" description="Ketosynthase family 3 (KS3)" evidence="3">
    <location>
        <begin position="2"/>
        <end position="291"/>
    </location>
</feature>
<dbReference type="NCBIfam" id="NF005589">
    <property type="entry name" value="PRK07314.1"/>
    <property type="match status" value="1"/>
</dbReference>
<comment type="similarity">
    <text evidence="1">Belongs to the thiolase-like superfamily. Beta-ketoacyl-ACP synthases family.</text>
</comment>
<feature type="non-terminal residue" evidence="4">
    <location>
        <position position="291"/>
    </location>
</feature>
<accession>A0A382PME5</accession>
<dbReference type="SUPFAM" id="SSF53901">
    <property type="entry name" value="Thiolase-like"/>
    <property type="match status" value="2"/>
</dbReference>
<evidence type="ECO:0000259" key="3">
    <source>
        <dbReference type="PROSITE" id="PS52004"/>
    </source>
</evidence>
<organism evidence="4">
    <name type="scientific">marine metagenome</name>
    <dbReference type="NCBI Taxonomy" id="408172"/>
    <lineage>
        <taxon>unclassified sequences</taxon>
        <taxon>metagenomes</taxon>
        <taxon>ecological metagenomes</taxon>
    </lineage>
</organism>
<dbReference type="GO" id="GO:0006633">
    <property type="term" value="P:fatty acid biosynthetic process"/>
    <property type="evidence" value="ECO:0007669"/>
    <property type="project" value="InterPro"/>
</dbReference>
<dbReference type="EMBL" id="UINC01108365">
    <property type="protein sequence ID" value="SVC74406.1"/>
    <property type="molecule type" value="Genomic_DNA"/>
</dbReference>
<dbReference type="InterPro" id="IPR016039">
    <property type="entry name" value="Thiolase-like"/>
</dbReference>
<dbReference type="GO" id="GO:0005829">
    <property type="term" value="C:cytosol"/>
    <property type="evidence" value="ECO:0007669"/>
    <property type="project" value="TreeGrafter"/>
</dbReference>
<dbReference type="PANTHER" id="PTHR11712:SF336">
    <property type="entry name" value="3-OXOACYL-[ACYL-CARRIER-PROTEIN] SYNTHASE, MITOCHONDRIAL"/>
    <property type="match status" value="1"/>
</dbReference>
<dbReference type="Pfam" id="PF00109">
    <property type="entry name" value="ketoacyl-synt"/>
    <property type="match status" value="1"/>
</dbReference>
<dbReference type="InterPro" id="IPR000794">
    <property type="entry name" value="Beta-ketoacyl_synthase"/>
</dbReference>
<dbReference type="SMART" id="SM00825">
    <property type="entry name" value="PKS_KS"/>
    <property type="match status" value="1"/>
</dbReference>
<gene>
    <name evidence="4" type="ORF">METZ01_LOCUS327260</name>
</gene>
<dbReference type="InterPro" id="IPR014031">
    <property type="entry name" value="Ketoacyl_synth_C"/>
</dbReference>
<evidence type="ECO:0000256" key="2">
    <source>
        <dbReference type="ARBA" id="ARBA00022679"/>
    </source>
</evidence>
<dbReference type="PROSITE" id="PS00606">
    <property type="entry name" value="KS3_1"/>
    <property type="match status" value="1"/>
</dbReference>
<evidence type="ECO:0000256" key="1">
    <source>
        <dbReference type="ARBA" id="ARBA00008467"/>
    </source>
</evidence>
<name>A0A382PME5_9ZZZZ</name>
<dbReference type="InterPro" id="IPR014030">
    <property type="entry name" value="Ketoacyl_synth_N"/>
</dbReference>
<keyword evidence="2" id="KW-0808">Transferase</keyword>
<dbReference type="PANTHER" id="PTHR11712">
    <property type="entry name" value="POLYKETIDE SYNTHASE-RELATED"/>
    <property type="match status" value="1"/>
</dbReference>
<protein>
    <recommendedName>
        <fullName evidence="3">Ketosynthase family 3 (KS3) domain-containing protein</fullName>
    </recommendedName>
</protein>
<proteinExistence type="inferred from homology"/>
<dbReference type="Pfam" id="PF02801">
    <property type="entry name" value="Ketoacyl-synt_C"/>
    <property type="match status" value="1"/>
</dbReference>